<dbReference type="InterPro" id="IPR001708">
    <property type="entry name" value="YidC/ALB3/OXA1/COX18"/>
</dbReference>
<comment type="function">
    <text evidence="13">Required for the insertion and/or proper folding and/or complex formation of integral membrane proteins into the membrane. Involved in integration of membrane proteins that insert both dependently and independently of the Sec translocase complex, as well as at least some lipoproteins. Aids folding of multispanning membrane proteins.</text>
</comment>
<evidence type="ECO:0000313" key="18">
    <source>
        <dbReference type="Proteomes" id="UP000470384"/>
    </source>
</evidence>
<evidence type="ECO:0000256" key="9">
    <source>
        <dbReference type="ARBA" id="ARBA00023136"/>
    </source>
</evidence>
<keyword evidence="18" id="KW-1185">Reference proteome</keyword>
<comment type="caution">
    <text evidence="17">The sequence shown here is derived from an EMBL/GenBank/DDBJ whole genome shotgun (WGS) entry which is preliminary data.</text>
</comment>
<keyword evidence="9 13" id="KW-0472">Membrane</keyword>
<evidence type="ECO:0000256" key="6">
    <source>
        <dbReference type="ARBA" id="ARBA00022692"/>
    </source>
</evidence>
<dbReference type="InterPro" id="IPR028055">
    <property type="entry name" value="YidC/Oxa/ALB_C"/>
</dbReference>
<keyword evidence="8 13" id="KW-1133">Transmembrane helix</keyword>
<protein>
    <recommendedName>
        <fullName evidence="3 13">Membrane protein insertase YidC</fullName>
    </recommendedName>
    <alternativeName>
        <fullName evidence="12 13">Foldase YidC</fullName>
    </alternativeName>
    <alternativeName>
        <fullName evidence="11 13">Membrane integrase YidC</fullName>
    </alternativeName>
    <alternativeName>
        <fullName evidence="13">Membrane protein YidC</fullName>
    </alternativeName>
</protein>
<evidence type="ECO:0000256" key="2">
    <source>
        <dbReference type="ARBA" id="ARBA00010527"/>
    </source>
</evidence>
<feature type="transmembrane region" description="Helical" evidence="13">
    <location>
        <begin position="384"/>
        <end position="412"/>
    </location>
</feature>
<dbReference type="GO" id="GO:0032977">
    <property type="term" value="F:membrane insertase activity"/>
    <property type="evidence" value="ECO:0007669"/>
    <property type="project" value="InterPro"/>
</dbReference>
<dbReference type="GO" id="GO:0051205">
    <property type="term" value="P:protein insertion into membrane"/>
    <property type="evidence" value="ECO:0007669"/>
    <property type="project" value="TreeGrafter"/>
</dbReference>
<dbReference type="PRINTS" id="PR01900">
    <property type="entry name" value="YIDCPROTEIN"/>
</dbReference>
<comment type="subcellular location">
    <subcellularLocation>
        <location evidence="1">Cell inner membrane</location>
        <topology evidence="1">Multi-pass membrane protein</topology>
    </subcellularLocation>
    <subcellularLocation>
        <location evidence="13">Cell membrane</location>
        <topology evidence="13">Multi-pass membrane protein</topology>
    </subcellularLocation>
</comment>
<dbReference type="OrthoDB" id="9780552at2"/>
<comment type="similarity">
    <text evidence="2 13">Belongs to the OXA1/ALB3/YidC family. Type 1 subfamily.</text>
</comment>
<keyword evidence="10 13" id="KW-0143">Chaperone</keyword>
<sequence>MTDENRNFILAAVLCVAVLVGWQYFFVEPPAPATQETQQAATPGDAAGQSTPAGAAGGSVTPVPDTGGAPQVDEQLGGAGVPAAGQPVLPRAIALEQTPRIAFDSPSIDGSISLVGGRIDDLQLKEYRQTVDPESAEIVLLSPRGSDNPYYAEFGWTAPASANVALPGSSTLWTRETEGTLTPANPVTLSWNNGAGLIFRKTISIDDDYMFTIEQSVENSTGAAVTLFPYGLVARTGTPETEGIWILHEGLIGYFPDADGLQEIDYDDLQEQGSVRARTAGGWIGITDKYWMTALVPDQSANSRMSFSDTPLRGQDVYQADYLRDPITVPANGTASITDRLFAGAKVVRIIDAYEGALGIDNFELAIDWGWFYFITKPLFLALLYIQGIVGNFGVAIIVLTILIKLAFFPLANTSYVAMSKMKKVQPEMMKLRDRYKDDKQRQQQELMELYRREKVNPLAGCLPILIQIPVFFALYKVLFVTIEMRHAPFFGWIEDLSAKDPTSLFNLFGLIPWDTPDFLTVGIWPVLMGISMYLQMKMNPAPTDEIQQQIFRWMPVIFTFVLATFPAGLVIYWTFNNALSILQQWVIMRRQGVSPEWGQDFEWLTKRFKSGSNTDAS</sequence>
<evidence type="ECO:0000256" key="4">
    <source>
        <dbReference type="ARBA" id="ARBA00022448"/>
    </source>
</evidence>
<dbReference type="PANTHER" id="PTHR12428:SF65">
    <property type="entry name" value="CYTOCHROME C OXIDASE ASSEMBLY PROTEIN COX18, MITOCHONDRIAL"/>
    <property type="match status" value="1"/>
</dbReference>
<feature type="region of interest" description="Disordered" evidence="14">
    <location>
        <begin position="35"/>
        <end position="83"/>
    </location>
</feature>
<dbReference type="Gene3D" id="2.70.98.90">
    <property type="match status" value="1"/>
</dbReference>
<feature type="transmembrane region" description="Helical" evidence="13">
    <location>
        <begin position="7"/>
        <end position="26"/>
    </location>
</feature>
<organism evidence="17 18">
    <name type="scientific">Pyruvatibacter mobilis</name>
    <dbReference type="NCBI Taxonomy" id="1712261"/>
    <lineage>
        <taxon>Bacteria</taxon>
        <taxon>Pseudomonadati</taxon>
        <taxon>Pseudomonadota</taxon>
        <taxon>Alphaproteobacteria</taxon>
        <taxon>Hyphomicrobiales</taxon>
        <taxon>Parvibaculaceae</taxon>
        <taxon>Pyruvatibacter</taxon>
    </lineage>
</organism>
<evidence type="ECO:0000313" key="17">
    <source>
        <dbReference type="EMBL" id="NBG94971.1"/>
    </source>
</evidence>
<dbReference type="CDD" id="cd19961">
    <property type="entry name" value="EcYidC-like_peri"/>
    <property type="match status" value="1"/>
</dbReference>
<comment type="subunit">
    <text evidence="13">Interacts with the Sec translocase complex via SecD. Specifically interacts with transmembrane segments of nascent integral membrane proteins during membrane integration.</text>
</comment>
<dbReference type="GeneID" id="300655885"/>
<name>A0A845QA52_9HYPH</name>
<dbReference type="InterPro" id="IPR047196">
    <property type="entry name" value="YidC_ALB_C"/>
</dbReference>
<feature type="transmembrane region" description="Helical" evidence="13">
    <location>
        <begin position="456"/>
        <end position="476"/>
    </location>
</feature>
<dbReference type="NCBIfam" id="TIGR03592">
    <property type="entry name" value="yidC_oxa1_cterm"/>
    <property type="match status" value="1"/>
</dbReference>
<keyword evidence="4 13" id="KW-0813">Transport</keyword>
<dbReference type="InterPro" id="IPR019998">
    <property type="entry name" value="Membr_insert_YidC"/>
</dbReference>
<gene>
    <name evidence="13 17" type="primary">yidC</name>
    <name evidence="17" type="ORF">GTQ45_04425</name>
</gene>
<dbReference type="AlphaFoldDB" id="A0A845QA52"/>
<dbReference type="GO" id="GO:0015031">
    <property type="term" value="P:protein transport"/>
    <property type="evidence" value="ECO:0007669"/>
    <property type="project" value="UniProtKB-KW"/>
</dbReference>
<reference evidence="17 18" key="1">
    <citation type="journal article" date="2016" name="Int. J. Syst. Evol. Microbiol.">
        <title>Pyruvatibacter mobilis gen. nov., sp. nov., a marine bacterium from the culture broth of Picochlorum sp. 122.</title>
        <authorList>
            <person name="Wang G."/>
            <person name="Tang M."/>
            <person name="Wu H."/>
            <person name="Dai S."/>
            <person name="Li T."/>
            <person name="Chen C."/>
            <person name="He H."/>
            <person name="Fan J."/>
            <person name="Xiang W."/>
            <person name="Li X."/>
        </authorList>
    </citation>
    <scope>NUCLEOTIDE SEQUENCE [LARGE SCALE GENOMIC DNA]</scope>
    <source>
        <strain evidence="17 18">GYP-11</strain>
    </source>
</reference>
<dbReference type="RefSeq" id="WP_160587012.1">
    <property type="nucleotide sequence ID" value="NZ_BMHN01000001.1"/>
</dbReference>
<accession>A0A845QA52</accession>
<dbReference type="InterPro" id="IPR038221">
    <property type="entry name" value="YidC_periplasmic_sf"/>
</dbReference>
<dbReference type="EMBL" id="WXYQ01000004">
    <property type="protein sequence ID" value="NBG94971.1"/>
    <property type="molecule type" value="Genomic_DNA"/>
</dbReference>
<evidence type="ECO:0000256" key="10">
    <source>
        <dbReference type="ARBA" id="ARBA00023186"/>
    </source>
</evidence>
<evidence type="ECO:0000256" key="5">
    <source>
        <dbReference type="ARBA" id="ARBA00022475"/>
    </source>
</evidence>
<dbReference type="Pfam" id="PF02096">
    <property type="entry name" value="60KD_IMP"/>
    <property type="match status" value="1"/>
</dbReference>
<evidence type="ECO:0000256" key="12">
    <source>
        <dbReference type="ARBA" id="ARBA00033342"/>
    </source>
</evidence>
<feature type="domain" description="Membrane insertase YidC N-terminal" evidence="16">
    <location>
        <begin position="100"/>
        <end position="381"/>
    </location>
</feature>
<evidence type="ECO:0000256" key="11">
    <source>
        <dbReference type="ARBA" id="ARBA00033245"/>
    </source>
</evidence>
<keyword evidence="5 13" id="KW-1003">Cell membrane</keyword>
<evidence type="ECO:0000259" key="16">
    <source>
        <dbReference type="Pfam" id="PF14849"/>
    </source>
</evidence>
<dbReference type="PANTHER" id="PTHR12428">
    <property type="entry name" value="OXA1"/>
    <property type="match status" value="1"/>
</dbReference>
<proteinExistence type="inferred from homology"/>
<dbReference type="InterPro" id="IPR028053">
    <property type="entry name" value="Membr_insert_YidC_N"/>
</dbReference>
<keyword evidence="6 13" id="KW-0812">Transmembrane</keyword>
<evidence type="ECO:0000256" key="8">
    <source>
        <dbReference type="ARBA" id="ARBA00022989"/>
    </source>
</evidence>
<dbReference type="HAMAP" id="MF_01810">
    <property type="entry name" value="YidC_type1"/>
    <property type="match status" value="1"/>
</dbReference>
<dbReference type="Proteomes" id="UP000470384">
    <property type="component" value="Unassembled WGS sequence"/>
</dbReference>
<dbReference type="PRINTS" id="PR00701">
    <property type="entry name" value="60KDINNERMP"/>
</dbReference>
<dbReference type="NCBIfam" id="NF002353">
    <property type="entry name" value="PRK01318.1-4"/>
    <property type="match status" value="1"/>
</dbReference>
<dbReference type="Pfam" id="PF14849">
    <property type="entry name" value="YidC_periplas"/>
    <property type="match status" value="1"/>
</dbReference>
<evidence type="ECO:0000259" key="15">
    <source>
        <dbReference type="Pfam" id="PF02096"/>
    </source>
</evidence>
<evidence type="ECO:0000256" key="7">
    <source>
        <dbReference type="ARBA" id="ARBA00022927"/>
    </source>
</evidence>
<evidence type="ECO:0000256" key="3">
    <source>
        <dbReference type="ARBA" id="ARBA00015325"/>
    </source>
</evidence>
<dbReference type="CDD" id="cd20070">
    <property type="entry name" value="5TM_YidC_Alb3"/>
    <property type="match status" value="1"/>
</dbReference>
<feature type="transmembrane region" description="Helical" evidence="13">
    <location>
        <begin position="519"/>
        <end position="537"/>
    </location>
</feature>
<feature type="domain" description="Membrane insertase YidC/Oxa/ALB C-terminal" evidence="15">
    <location>
        <begin position="393"/>
        <end position="590"/>
    </location>
</feature>
<dbReference type="GO" id="GO:0005886">
    <property type="term" value="C:plasma membrane"/>
    <property type="evidence" value="ECO:0007669"/>
    <property type="project" value="UniProtKB-SubCell"/>
</dbReference>
<keyword evidence="7 13" id="KW-0653">Protein transport</keyword>
<evidence type="ECO:0000256" key="14">
    <source>
        <dbReference type="SAM" id="MobiDB-lite"/>
    </source>
</evidence>
<dbReference type="NCBIfam" id="TIGR03593">
    <property type="entry name" value="yidC_nterm"/>
    <property type="match status" value="1"/>
</dbReference>
<evidence type="ECO:0000256" key="13">
    <source>
        <dbReference type="HAMAP-Rule" id="MF_01810"/>
    </source>
</evidence>
<evidence type="ECO:0000256" key="1">
    <source>
        <dbReference type="ARBA" id="ARBA00004429"/>
    </source>
</evidence>
<feature type="transmembrane region" description="Helical" evidence="13">
    <location>
        <begin position="557"/>
        <end position="576"/>
    </location>
</feature>